<organism evidence="1 2">
    <name type="scientific">Artomyces pyxidatus</name>
    <dbReference type="NCBI Taxonomy" id="48021"/>
    <lineage>
        <taxon>Eukaryota</taxon>
        <taxon>Fungi</taxon>
        <taxon>Dikarya</taxon>
        <taxon>Basidiomycota</taxon>
        <taxon>Agaricomycotina</taxon>
        <taxon>Agaricomycetes</taxon>
        <taxon>Russulales</taxon>
        <taxon>Auriscalpiaceae</taxon>
        <taxon>Artomyces</taxon>
    </lineage>
</organism>
<dbReference type="Proteomes" id="UP000814140">
    <property type="component" value="Unassembled WGS sequence"/>
</dbReference>
<accession>A0ACB8SNU1</accession>
<proteinExistence type="predicted"/>
<gene>
    <name evidence="1" type="ORF">BV25DRAFT_1841361</name>
</gene>
<name>A0ACB8SNU1_9AGAM</name>
<comment type="caution">
    <text evidence="1">The sequence shown here is derived from an EMBL/GenBank/DDBJ whole genome shotgun (WGS) entry which is preliminary data.</text>
</comment>
<keyword evidence="2" id="KW-1185">Reference proteome</keyword>
<evidence type="ECO:0000313" key="2">
    <source>
        <dbReference type="Proteomes" id="UP000814140"/>
    </source>
</evidence>
<protein>
    <submittedName>
        <fullName evidence="1">Uncharacterized protein</fullName>
    </submittedName>
</protein>
<reference evidence="1" key="2">
    <citation type="journal article" date="2022" name="New Phytol.">
        <title>Evolutionary transition to the ectomycorrhizal habit in the genomes of a hyperdiverse lineage of mushroom-forming fungi.</title>
        <authorList>
            <person name="Looney B."/>
            <person name="Miyauchi S."/>
            <person name="Morin E."/>
            <person name="Drula E."/>
            <person name="Courty P.E."/>
            <person name="Kohler A."/>
            <person name="Kuo A."/>
            <person name="LaButti K."/>
            <person name="Pangilinan J."/>
            <person name="Lipzen A."/>
            <person name="Riley R."/>
            <person name="Andreopoulos W."/>
            <person name="He G."/>
            <person name="Johnson J."/>
            <person name="Nolan M."/>
            <person name="Tritt A."/>
            <person name="Barry K.W."/>
            <person name="Grigoriev I.V."/>
            <person name="Nagy L.G."/>
            <person name="Hibbett D."/>
            <person name="Henrissat B."/>
            <person name="Matheny P.B."/>
            <person name="Labbe J."/>
            <person name="Martin F.M."/>
        </authorList>
    </citation>
    <scope>NUCLEOTIDE SEQUENCE</scope>
    <source>
        <strain evidence="1">HHB10654</strain>
    </source>
</reference>
<sequence length="245" mass="26886">MPMTRGPLKTFRALAGFVSRILRFKLGPSSASRAYPTQPTPLEPPHLNTASPLVPPHRSTDHPPSSLPFNLFELPPYSARSIHPYPPLNSERLSHLPFAAPSSTNASMTPNFNSNSPQDTTESDFATRVANIPAQYLVTGLPQVDALIKLPETWASEESAKSVFALARALCEEQRARLRRAQIVHRQMQLQGAAWLEETLQARASLEQAHKCLQTGTWSGNPGQEGSGIAACMNGKHIRRSRPPD</sequence>
<evidence type="ECO:0000313" key="1">
    <source>
        <dbReference type="EMBL" id="KAI0057933.1"/>
    </source>
</evidence>
<dbReference type="EMBL" id="MU277241">
    <property type="protein sequence ID" value="KAI0057933.1"/>
    <property type="molecule type" value="Genomic_DNA"/>
</dbReference>
<reference evidence="1" key="1">
    <citation type="submission" date="2021-03" db="EMBL/GenBank/DDBJ databases">
        <authorList>
            <consortium name="DOE Joint Genome Institute"/>
            <person name="Ahrendt S."/>
            <person name="Looney B.P."/>
            <person name="Miyauchi S."/>
            <person name="Morin E."/>
            <person name="Drula E."/>
            <person name="Courty P.E."/>
            <person name="Chicoki N."/>
            <person name="Fauchery L."/>
            <person name="Kohler A."/>
            <person name="Kuo A."/>
            <person name="Labutti K."/>
            <person name="Pangilinan J."/>
            <person name="Lipzen A."/>
            <person name="Riley R."/>
            <person name="Andreopoulos W."/>
            <person name="He G."/>
            <person name="Johnson J."/>
            <person name="Barry K.W."/>
            <person name="Grigoriev I.V."/>
            <person name="Nagy L."/>
            <person name="Hibbett D."/>
            <person name="Henrissat B."/>
            <person name="Matheny P.B."/>
            <person name="Labbe J."/>
            <person name="Martin F."/>
        </authorList>
    </citation>
    <scope>NUCLEOTIDE SEQUENCE</scope>
    <source>
        <strain evidence="1">HHB10654</strain>
    </source>
</reference>